<dbReference type="Proteomes" id="UP000447434">
    <property type="component" value="Chromosome 9"/>
</dbReference>
<dbReference type="InterPro" id="IPR007175">
    <property type="entry name" value="Rpr2/Snm1/Rpp21"/>
</dbReference>
<dbReference type="EMBL" id="WOCE01000009">
    <property type="protein sequence ID" value="KAE9606566.1"/>
    <property type="molecule type" value="Genomic_DNA"/>
</dbReference>
<dbReference type="GO" id="GO:0006396">
    <property type="term" value="P:RNA processing"/>
    <property type="evidence" value="ECO:0007669"/>
    <property type="project" value="InterPro"/>
</dbReference>
<dbReference type="Gene3D" id="6.20.50.20">
    <property type="match status" value="1"/>
</dbReference>
<feature type="region of interest" description="Disordered" evidence="1">
    <location>
        <begin position="140"/>
        <end position="232"/>
    </location>
</feature>
<comment type="caution">
    <text evidence="2">The sequence shown here is derived from an EMBL/GenBank/DDBJ whole genome shotgun (WGS) entry which is preliminary data.</text>
</comment>
<proteinExistence type="predicted"/>
<organism evidence="2 3">
    <name type="scientific">Lupinus albus</name>
    <name type="common">White lupine</name>
    <name type="synonym">Lupinus termis</name>
    <dbReference type="NCBI Taxonomy" id="3870"/>
    <lineage>
        <taxon>Eukaryota</taxon>
        <taxon>Viridiplantae</taxon>
        <taxon>Streptophyta</taxon>
        <taxon>Embryophyta</taxon>
        <taxon>Tracheophyta</taxon>
        <taxon>Spermatophyta</taxon>
        <taxon>Magnoliopsida</taxon>
        <taxon>eudicotyledons</taxon>
        <taxon>Gunneridae</taxon>
        <taxon>Pentapetalae</taxon>
        <taxon>rosids</taxon>
        <taxon>fabids</taxon>
        <taxon>Fabales</taxon>
        <taxon>Fabaceae</taxon>
        <taxon>Papilionoideae</taxon>
        <taxon>50 kb inversion clade</taxon>
        <taxon>genistoids sensu lato</taxon>
        <taxon>core genistoids</taxon>
        <taxon>Genisteae</taxon>
        <taxon>Lupinus</taxon>
    </lineage>
</organism>
<feature type="compositionally biased region" description="Basic residues" evidence="1">
    <location>
        <begin position="145"/>
        <end position="167"/>
    </location>
</feature>
<evidence type="ECO:0000313" key="3">
    <source>
        <dbReference type="Proteomes" id="UP000447434"/>
    </source>
</evidence>
<feature type="compositionally biased region" description="Polar residues" evidence="1">
    <location>
        <begin position="15"/>
        <end position="27"/>
    </location>
</feature>
<gene>
    <name evidence="2" type="ORF">Lalb_Chr09g0320981</name>
</gene>
<dbReference type="PANTHER" id="PTHR36072">
    <property type="entry name" value="OS01G0541600 PROTEIN"/>
    <property type="match status" value="1"/>
</dbReference>
<dbReference type="Pfam" id="PF04032">
    <property type="entry name" value="Rpr2"/>
    <property type="match status" value="1"/>
</dbReference>
<reference evidence="3" key="1">
    <citation type="journal article" date="2020" name="Nat. Commun.">
        <title>Genome sequence of the cluster root forming white lupin.</title>
        <authorList>
            <person name="Hufnagel B."/>
            <person name="Marques A."/>
            <person name="Soriano A."/>
            <person name="Marques L."/>
            <person name="Divol F."/>
            <person name="Doumas P."/>
            <person name="Sallet E."/>
            <person name="Mancinotti D."/>
            <person name="Carrere S."/>
            <person name="Marande W."/>
            <person name="Arribat S."/>
            <person name="Keller J."/>
            <person name="Huneau C."/>
            <person name="Blein T."/>
            <person name="Aime D."/>
            <person name="Laguerre M."/>
            <person name="Taylor J."/>
            <person name="Schubert V."/>
            <person name="Nelson M."/>
            <person name="Geu-Flores F."/>
            <person name="Crespi M."/>
            <person name="Gallardo-Guerrero K."/>
            <person name="Delaux P.-M."/>
            <person name="Salse J."/>
            <person name="Berges H."/>
            <person name="Guyot R."/>
            <person name="Gouzy J."/>
            <person name="Peret B."/>
        </authorList>
    </citation>
    <scope>NUCLEOTIDE SEQUENCE [LARGE SCALE GENOMIC DNA]</scope>
    <source>
        <strain evidence="3">cv. Amiga</strain>
    </source>
</reference>
<evidence type="ECO:0000313" key="2">
    <source>
        <dbReference type="EMBL" id="KAE9606566.1"/>
    </source>
</evidence>
<keyword evidence="3" id="KW-1185">Reference proteome</keyword>
<accession>A0A6A4PZ63</accession>
<dbReference type="PANTHER" id="PTHR36072:SF2">
    <property type="entry name" value="OS01G0531000 PROTEIN"/>
    <property type="match status" value="1"/>
</dbReference>
<feature type="compositionally biased region" description="Low complexity" evidence="1">
    <location>
        <begin position="174"/>
        <end position="186"/>
    </location>
</feature>
<sequence>MNKGGPRNFPREEATGNTQTRPSTNAKSMMRFNHLKQLALWATNEVPIPSLGAFYCHEVANMVEAMGLPNDPSFLTCQRCETALHPGLNSTVRIEKDGSKVKRKDNKYGNNTQNNVVFKCHFCLHQNLMRGTPVGYVKGLYPSKPKSKRKSKHGSFSKSKLSRKPIKHMAFAHGSPVTPSSTGTPTFLGGKKRKRNNSTSNKKTSVETASMSADLGGEKTVCTSTKRQKIVD</sequence>
<protein>
    <submittedName>
        <fullName evidence="2">Putative RNAse P, Rpr2/Rpp21 subunit protein</fullName>
    </submittedName>
</protein>
<dbReference type="OrthoDB" id="1937463at2759"/>
<dbReference type="AlphaFoldDB" id="A0A6A4PZ63"/>
<name>A0A6A4PZ63_LUPAL</name>
<evidence type="ECO:0000256" key="1">
    <source>
        <dbReference type="SAM" id="MobiDB-lite"/>
    </source>
</evidence>
<feature type="region of interest" description="Disordered" evidence="1">
    <location>
        <begin position="1"/>
        <end position="27"/>
    </location>
</feature>